<dbReference type="InterPro" id="IPR002528">
    <property type="entry name" value="MATE_fam"/>
</dbReference>
<comment type="caution">
    <text evidence="8">The sequence shown here is derived from an EMBL/GenBank/DDBJ whole genome shotgun (WGS) entry which is preliminary data.</text>
</comment>
<sequence length="455" mass="49397">MKRENVDLTEGSIWKNLLTFTLPLLFSALLQQLYNTADLLIVGRFAGKVDMAAIGACGAITLLVVALFMGLSTGTSVLVAQYYGAKNRKELSKVVHTNFAIAIYGGGLLSIITIIFSPVFLKWIATPPEVMGPATSYLRIVFAGMVPVMLYNMGSAVLRSVGDSVRPFNFLAVSAFLNIILDLVFVGIFDMGAVGAGIATAFAQSVSGILVTYSLIRTTDIYRLRFKRIRFHKDSLRDIFAIGLPAGISGAMIALSNVIIQGQINVFGAQAIAGAASANRIDGFVFTSLEAFALAITTFVGQNIGARKPKRLSAGIKTSLLMTWVFVAVVSSILVCFRYTFMSVFSADHGVIFYGAKMTVTLAPFYVVFSTTEVLSGAIRGSGTSIPVMIITLIGMFIIRLGWIVVAMPVFNNIDTIYWSYPISWIATFIMTVIYFRLGKWRADLPEGDIEETVE</sequence>
<dbReference type="EMBL" id="LSDG01000005">
    <property type="protein sequence ID" value="KXB68234.1"/>
    <property type="molecule type" value="Genomic_DNA"/>
</dbReference>
<dbReference type="InterPro" id="IPR048279">
    <property type="entry name" value="MdtK-like"/>
</dbReference>
<dbReference type="NCBIfam" id="TIGR00797">
    <property type="entry name" value="matE"/>
    <property type="match status" value="1"/>
</dbReference>
<keyword evidence="3" id="KW-1003">Cell membrane</keyword>
<proteinExistence type="predicted"/>
<evidence type="ECO:0000256" key="3">
    <source>
        <dbReference type="ARBA" id="ARBA00022475"/>
    </source>
</evidence>
<keyword evidence="9" id="KW-1185">Reference proteome</keyword>
<feature type="transmembrane region" description="Helical" evidence="7">
    <location>
        <begin position="321"/>
        <end position="345"/>
    </location>
</feature>
<dbReference type="Proteomes" id="UP000070442">
    <property type="component" value="Unassembled WGS sequence"/>
</dbReference>
<feature type="transmembrane region" description="Helical" evidence="7">
    <location>
        <begin position="351"/>
        <end position="369"/>
    </location>
</feature>
<reference evidence="9" key="1">
    <citation type="submission" date="2016-01" db="EMBL/GenBank/DDBJ databases">
        <authorList>
            <person name="Mitreva M."/>
            <person name="Pepin K.H."/>
            <person name="Mihindukulasuriya K.A."/>
            <person name="Fulton R."/>
            <person name="Fronick C."/>
            <person name="O'Laughlin M."/>
            <person name="Miner T."/>
            <person name="Herter B."/>
            <person name="Rosa B.A."/>
            <person name="Cordes M."/>
            <person name="Tomlinson C."/>
            <person name="Wollam A."/>
            <person name="Palsikar V.B."/>
            <person name="Mardis E.R."/>
            <person name="Wilson R.K."/>
        </authorList>
    </citation>
    <scope>NUCLEOTIDE SEQUENCE [LARGE SCALE GENOMIC DNA]</scope>
    <source>
        <strain evidence="9">DNF00729</strain>
    </source>
</reference>
<evidence type="ECO:0000313" key="8">
    <source>
        <dbReference type="EMBL" id="KXB68234.1"/>
    </source>
</evidence>
<accession>A0A134AKP8</accession>
<dbReference type="Pfam" id="PF01554">
    <property type="entry name" value="MatE"/>
    <property type="match status" value="2"/>
</dbReference>
<dbReference type="RefSeq" id="WP_068366519.1">
    <property type="nucleotide sequence ID" value="NZ_KQ960157.1"/>
</dbReference>
<evidence type="ECO:0000256" key="7">
    <source>
        <dbReference type="SAM" id="Phobius"/>
    </source>
</evidence>
<feature type="transmembrane region" description="Helical" evidence="7">
    <location>
        <begin position="280"/>
        <end position="300"/>
    </location>
</feature>
<feature type="transmembrane region" description="Helical" evidence="7">
    <location>
        <begin position="195"/>
        <end position="216"/>
    </location>
</feature>
<feature type="transmembrane region" description="Helical" evidence="7">
    <location>
        <begin position="101"/>
        <end position="125"/>
    </location>
</feature>
<dbReference type="STRING" id="755172.HMPREF1863_00255"/>
<feature type="transmembrane region" description="Helical" evidence="7">
    <location>
        <begin position="12"/>
        <end position="33"/>
    </location>
</feature>
<name>A0A134AKP8_9FIRM</name>
<protein>
    <submittedName>
        <fullName evidence="8">MATE efflux family protein</fullName>
    </submittedName>
</protein>
<keyword evidence="6 7" id="KW-0472">Membrane</keyword>
<dbReference type="GO" id="GO:0005886">
    <property type="term" value="C:plasma membrane"/>
    <property type="evidence" value="ECO:0007669"/>
    <property type="project" value="UniProtKB-SubCell"/>
</dbReference>
<dbReference type="PIRSF" id="PIRSF006603">
    <property type="entry name" value="DinF"/>
    <property type="match status" value="1"/>
</dbReference>
<dbReference type="GO" id="GO:0015297">
    <property type="term" value="F:antiporter activity"/>
    <property type="evidence" value="ECO:0007669"/>
    <property type="project" value="InterPro"/>
</dbReference>
<evidence type="ECO:0000256" key="6">
    <source>
        <dbReference type="ARBA" id="ARBA00023136"/>
    </source>
</evidence>
<dbReference type="OrthoDB" id="9776324at2"/>
<comment type="subcellular location">
    <subcellularLocation>
        <location evidence="1">Cell membrane</location>
        <topology evidence="1">Multi-pass membrane protein</topology>
    </subcellularLocation>
</comment>
<evidence type="ECO:0000256" key="4">
    <source>
        <dbReference type="ARBA" id="ARBA00022692"/>
    </source>
</evidence>
<organism evidence="8 9">
    <name type="scientific">Aedoeadaptatus coxii</name>
    <dbReference type="NCBI Taxonomy" id="755172"/>
    <lineage>
        <taxon>Bacteria</taxon>
        <taxon>Bacillati</taxon>
        <taxon>Bacillota</taxon>
        <taxon>Tissierellia</taxon>
        <taxon>Tissierellales</taxon>
        <taxon>Peptoniphilaceae</taxon>
        <taxon>Aedoeadaptatus</taxon>
    </lineage>
</organism>
<feature type="transmembrane region" description="Helical" evidence="7">
    <location>
        <begin position="170"/>
        <end position="189"/>
    </location>
</feature>
<dbReference type="PATRIC" id="fig|755172.3.peg.245"/>
<feature type="transmembrane region" description="Helical" evidence="7">
    <location>
        <begin position="137"/>
        <end position="158"/>
    </location>
</feature>
<gene>
    <name evidence="8" type="ORF">HMPREF1863_00255</name>
</gene>
<dbReference type="PANTHER" id="PTHR43549">
    <property type="entry name" value="MULTIDRUG RESISTANCE PROTEIN YPNP-RELATED"/>
    <property type="match status" value="1"/>
</dbReference>
<feature type="transmembrane region" description="Helical" evidence="7">
    <location>
        <begin position="417"/>
        <end position="436"/>
    </location>
</feature>
<dbReference type="GO" id="GO:0042910">
    <property type="term" value="F:xenobiotic transmembrane transporter activity"/>
    <property type="evidence" value="ECO:0007669"/>
    <property type="project" value="InterPro"/>
</dbReference>
<dbReference type="PANTHER" id="PTHR43549:SF3">
    <property type="entry name" value="MULTIDRUG RESISTANCE PROTEIN YPNP-RELATED"/>
    <property type="match status" value="1"/>
</dbReference>
<dbReference type="AlphaFoldDB" id="A0A134AKP8"/>
<evidence type="ECO:0000256" key="2">
    <source>
        <dbReference type="ARBA" id="ARBA00022448"/>
    </source>
</evidence>
<evidence type="ECO:0000313" key="9">
    <source>
        <dbReference type="Proteomes" id="UP000070442"/>
    </source>
</evidence>
<feature type="transmembrane region" description="Helical" evidence="7">
    <location>
        <begin position="53"/>
        <end position="80"/>
    </location>
</feature>
<keyword evidence="2" id="KW-0813">Transport</keyword>
<dbReference type="InterPro" id="IPR052031">
    <property type="entry name" value="Membrane_Transporter-Flippase"/>
</dbReference>
<evidence type="ECO:0000256" key="5">
    <source>
        <dbReference type="ARBA" id="ARBA00022989"/>
    </source>
</evidence>
<evidence type="ECO:0000256" key="1">
    <source>
        <dbReference type="ARBA" id="ARBA00004651"/>
    </source>
</evidence>
<feature type="transmembrane region" description="Helical" evidence="7">
    <location>
        <begin position="390"/>
        <end position="411"/>
    </location>
</feature>
<keyword evidence="4 7" id="KW-0812">Transmembrane</keyword>
<feature type="transmembrane region" description="Helical" evidence="7">
    <location>
        <begin position="236"/>
        <end position="260"/>
    </location>
</feature>
<dbReference type="CDD" id="cd13138">
    <property type="entry name" value="MATE_yoeA_like"/>
    <property type="match status" value="1"/>
</dbReference>
<keyword evidence="5 7" id="KW-1133">Transmembrane helix</keyword>